<proteinExistence type="predicted"/>
<gene>
    <name evidence="1" type="ordered locus">SpiBuddy_1772</name>
</gene>
<dbReference type="Pfam" id="PF00480">
    <property type="entry name" value="ROK"/>
    <property type="match status" value="1"/>
</dbReference>
<dbReference type="InterPro" id="IPR036388">
    <property type="entry name" value="WH-like_DNA-bd_sf"/>
</dbReference>
<evidence type="ECO:0000313" key="2">
    <source>
        <dbReference type="Proteomes" id="UP000008466"/>
    </source>
</evidence>
<name>F0RWG5_SPHGB</name>
<dbReference type="CDD" id="cd23763">
    <property type="entry name" value="ASKHA_ATPase_ROK"/>
    <property type="match status" value="1"/>
</dbReference>
<dbReference type="KEGG" id="sbu:SpiBuddy_1772"/>
<evidence type="ECO:0000313" key="1">
    <source>
        <dbReference type="EMBL" id="ADY13596.1"/>
    </source>
</evidence>
<dbReference type="PANTHER" id="PTHR18964">
    <property type="entry name" value="ROK (REPRESSOR, ORF, KINASE) FAMILY"/>
    <property type="match status" value="1"/>
</dbReference>
<dbReference type="SUPFAM" id="SSF53067">
    <property type="entry name" value="Actin-like ATPase domain"/>
    <property type="match status" value="1"/>
</dbReference>
<accession>F0RWG5</accession>
<keyword evidence="2" id="KW-1185">Reference proteome</keyword>
<dbReference type="STRING" id="158189.SpiBuddy_1772"/>
<reference evidence="2" key="1">
    <citation type="submission" date="2011-02" db="EMBL/GenBank/DDBJ databases">
        <title>Complete sequence of Spirochaeta sp. Buddy.</title>
        <authorList>
            <person name="Lucas S."/>
            <person name="Copeland A."/>
            <person name="Lapidus A."/>
            <person name="Cheng J.-F."/>
            <person name="Goodwin L."/>
            <person name="Pitluck S."/>
            <person name="Zeytun A."/>
            <person name="Detter J.C."/>
            <person name="Han C."/>
            <person name="Tapia R."/>
            <person name="Land M."/>
            <person name="Hauser L."/>
            <person name="Kyrpides N."/>
            <person name="Ivanova N."/>
            <person name="Mikhailova N."/>
            <person name="Pagani I."/>
            <person name="Ritalahti K.M."/>
            <person name="Loeffler F.E."/>
            <person name="Woyke T."/>
        </authorList>
    </citation>
    <scope>NUCLEOTIDE SEQUENCE [LARGE SCALE GENOMIC DNA]</scope>
    <source>
        <strain evidence="2">ATCC BAA-1886 / DSM 22777 / Buddy</strain>
    </source>
</reference>
<dbReference type="Gene3D" id="3.30.420.40">
    <property type="match status" value="2"/>
</dbReference>
<organism evidence="1 2">
    <name type="scientific">Sphaerochaeta globosa (strain ATCC BAA-1886 / DSM 22777 / Buddy)</name>
    <name type="common">Spirochaeta sp. (strain Buddy)</name>
    <dbReference type="NCBI Taxonomy" id="158189"/>
    <lineage>
        <taxon>Bacteria</taxon>
        <taxon>Pseudomonadati</taxon>
        <taxon>Spirochaetota</taxon>
        <taxon>Spirochaetia</taxon>
        <taxon>Spirochaetales</taxon>
        <taxon>Sphaerochaetaceae</taxon>
        <taxon>Sphaerochaeta</taxon>
    </lineage>
</organism>
<sequence length="433" mass="48764">MVGFVCTESEQTNGSVTSLRYRGRRPSILRLMRINNNNFQKNANTSLVAQLIWKSPGISRVDIARELNLYRSTVTNIISTLIDDEVVYEGEEGSGMSRGGRKPIILRLNDKFGCVVGFDIQPSHYRAVILDITGSLLFQDKGKLPEVDFDGIITFLMEIVLKQVEKLGIPLLAVVAGIPGIVDTENGVILYAEPFDLHNYDFYSFFTKNYDVLVFVENDANCTAWLEMTINRNVNLGDFVCMIADYHEGSYQFGDRAGIGVGIGLSIGGKVYHGSHHSSGEICTLSWRGHNIGQTGLPEDLLIKSVTDEQAWKTWMVDLFSSLVPVLSVFDPRVFFIHGKPFSDEQRIRDLLTNDCPQFLDLLKKIHCKLIFDTQDESVVAKGAAMMFLQKLFAVPELSEIECRTHFDWEDVIAQAYPMKKSYRKPRLEVSHA</sequence>
<dbReference type="OrthoDB" id="369851at2"/>
<dbReference type="InterPro" id="IPR043129">
    <property type="entry name" value="ATPase_NBD"/>
</dbReference>
<dbReference type="eggNOG" id="COG1940">
    <property type="taxonomic scope" value="Bacteria"/>
</dbReference>
<dbReference type="SUPFAM" id="SSF46785">
    <property type="entry name" value="Winged helix' DNA-binding domain"/>
    <property type="match status" value="1"/>
</dbReference>
<protein>
    <submittedName>
        <fullName evidence="1">ROK family protein</fullName>
    </submittedName>
</protein>
<dbReference type="Proteomes" id="UP000008466">
    <property type="component" value="Chromosome"/>
</dbReference>
<dbReference type="EMBL" id="CP002541">
    <property type="protein sequence ID" value="ADY13596.1"/>
    <property type="molecule type" value="Genomic_DNA"/>
</dbReference>
<dbReference type="PANTHER" id="PTHR18964:SF170">
    <property type="entry name" value="SUGAR KINASE"/>
    <property type="match status" value="1"/>
</dbReference>
<dbReference type="InterPro" id="IPR036390">
    <property type="entry name" value="WH_DNA-bd_sf"/>
</dbReference>
<dbReference type="InterPro" id="IPR000600">
    <property type="entry name" value="ROK"/>
</dbReference>
<dbReference type="Pfam" id="PF13412">
    <property type="entry name" value="HTH_24"/>
    <property type="match status" value="1"/>
</dbReference>
<dbReference type="Gene3D" id="1.10.10.10">
    <property type="entry name" value="Winged helix-like DNA-binding domain superfamily/Winged helix DNA-binding domain"/>
    <property type="match status" value="1"/>
</dbReference>
<dbReference type="AlphaFoldDB" id="F0RWG5"/>
<dbReference type="HOGENOM" id="CLU_036604_13_5_12"/>